<protein>
    <submittedName>
        <fullName evidence="1">Kinase-like domain-containing protein</fullName>
    </submittedName>
</protein>
<gene>
    <name evidence="1" type="ORF">K488DRAFT_58636</name>
</gene>
<evidence type="ECO:0000313" key="1">
    <source>
        <dbReference type="EMBL" id="KAI0028428.1"/>
    </source>
</evidence>
<sequence length="207" mass="23705">MEYIAASTTIPVPRVRELFQDSRGFVNIVMDYVDGKELEAIWDGLQSADRLAILHQLRDYIDQLRRLPPPRPGAVEAVDGSECRDPRLGSAPFGPFRTIANFQTFLGRDCALLRSTSQSHRTVFTHGDLAPRNVLVKGTRIVAIVDWETSGWYPEYWEYTQAFFSNFVYPDAHNGSVWDYLEREAFSEKYPDELVSEKCLASYLVRC</sequence>
<reference evidence="1" key="2">
    <citation type="journal article" date="2022" name="New Phytol.">
        <title>Evolutionary transition to the ectomycorrhizal habit in the genomes of a hyperdiverse lineage of mushroom-forming fungi.</title>
        <authorList>
            <person name="Looney B."/>
            <person name="Miyauchi S."/>
            <person name="Morin E."/>
            <person name="Drula E."/>
            <person name="Courty P.E."/>
            <person name="Kohler A."/>
            <person name="Kuo A."/>
            <person name="LaButti K."/>
            <person name="Pangilinan J."/>
            <person name="Lipzen A."/>
            <person name="Riley R."/>
            <person name="Andreopoulos W."/>
            <person name="He G."/>
            <person name="Johnson J."/>
            <person name="Nolan M."/>
            <person name="Tritt A."/>
            <person name="Barry K.W."/>
            <person name="Grigoriev I.V."/>
            <person name="Nagy L.G."/>
            <person name="Hibbett D."/>
            <person name="Henrissat B."/>
            <person name="Matheny P.B."/>
            <person name="Labbe J."/>
            <person name="Martin F.M."/>
        </authorList>
    </citation>
    <scope>NUCLEOTIDE SEQUENCE</scope>
    <source>
        <strain evidence="1">EC-137</strain>
    </source>
</reference>
<dbReference type="EMBL" id="MU273754">
    <property type="protein sequence ID" value="KAI0028428.1"/>
    <property type="molecule type" value="Genomic_DNA"/>
</dbReference>
<name>A0ACB8QA07_9AGAM</name>
<proteinExistence type="predicted"/>
<comment type="caution">
    <text evidence="1">The sequence shown here is derived from an EMBL/GenBank/DDBJ whole genome shotgun (WGS) entry which is preliminary data.</text>
</comment>
<reference evidence="1" key="1">
    <citation type="submission" date="2021-02" db="EMBL/GenBank/DDBJ databases">
        <authorList>
            <consortium name="DOE Joint Genome Institute"/>
            <person name="Ahrendt S."/>
            <person name="Looney B.P."/>
            <person name="Miyauchi S."/>
            <person name="Morin E."/>
            <person name="Drula E."/>
            <person name="Courty P.E."/>
            <person name="Chicoki N."/>
            <person name="Fauchery L."/>
            <person name="Kohler A."/>
            <person name="Kuo A."/>
            <person name="Labutti K."/>
            <person name="Pangilinan J."/>
            <person name="Lipzen A."/>
            <person name="Riley R."/>
            <person name="Andreopoulos W."/>
            <person name="He G."/>
            <person name="Johnson J."/>
            <person name="Barry K.W."/>
            <person name="Grigoriev I.V."/>
            <person name="Nagy L."/>
            <person name="Hibbett D."/>
            <person name="Henrissat B."/>
            <person name="Matheny P.B."/>
            <person name="Labbe J."/>
            <person name="Martin F."/>
        </authorList>
    </citation>
    <scope>NUCLEOTIDE SEQUENCE</scope>
    <source>
        <strain evidence="1">EC-137</strain>
    </source>
</reference>
<organism evidence="1 2">
    <name type="scientific">Vararia minispora EC-137</name>
    <dbReference type="NCBI Taxonomy" id="1314806"/>
    <lineage>
        <taxon>Eukaryota</taxon>
        <taxon>Fungi</taxon>
        <taxon>Dikarya</taxon>
        <taxon>Basidiomycota</taxon>
        <taxon>Agaricomycotina</taxon>
        <taxon>Agaricomycetes</taxon>
        <taxon>Russulales</taxon>
        <taxon>Lachnocladiaceae</taxon>
        <taxon>Vararia</taxon>
    </lineage>
</organism>
<evidence type="ECO:0000313" key="2">
    <source>
        <dbReference type="Proteomes" id="UP000814128"/>
    </source>
</evidence>
<dbReference type="Proteomes" id="UP000814128">
    <property type="component" value="Unassembled WGS sequence"/>
</dbReference>
<keyword evidence="2" id="KW-1185">Reference proteome</keyword>
<accession>A0ACB8QA07</accession>